<sequence>MDMEVDEEPICRKHGFDYENCSARFLLKQRRFSQQYSQTYFVRLKHMRPLVIARAKQNWGNNVPVKMLCELSTDERCIVTGTIYKIMQLKPSILKEISAEHHLIPQPPHTKYVHDEDQLTLEDELQRIPLVGVFDVHSVVTGIIVAVLGKADDDGKFIVEDYCFASLPIQNLLPELSDDIFIALVSGLNLGTSADCLFPMQLLADFVGGDLGESADLENASRIIRLIIVGNSVNQKDKSLPTQAKYLTKNVQAGSVTAVKSLDDYLVQLCSTIDVDIMPGENDPSNYMLPQQPLHACMFPKARRYKSFQTVTNPYEANIANRRFLGTSGQPTDNIQSYTKLEHSIELMEKSLEWAHLAPTAPDTLGCYPYYDADPFIIQSCPHVYFAGNQDSYTTTVYRGPDGQHVRLVSVPRFSESCSCVLVNLRTLESHLMTFDDSYLETPLEMKN</sequence>
<feature type="domain" description="DNA polymerase delta subunit OB-fold" evidence="7">
    <location>
        <begin position="35"/>
        <end position="162"/>
    </location>
</feature>
<dbReference type="AlphaFoldDB" id="T1JK30"/>
<evidence type="ECO:0000256" key="3">
    <source>
        <dbReference type="ARBA" id="ARBA00017588"/>
    </source>
</evidence>
<dbReference type="EnsemblMetazoa" id="SMAR014210-RA">
    <property type="protein sequence ID" value="SMAR014210-PA"/>
    <property type="gene ID" value="SMAR014210"/>
</dbReference>
<dbReference type="Pfam" id="PF18018">
    <property type="entry name" value="DNA_pol_D_N"/>
    <property type="match status" value="1"/>
</dbReference>
<comment type="similarity">
    <text evidence="2">Belongs to the DNA polymerase delta/II small subunit family.</text>
</comment>
<dbReference type="InterPro" id="IPR007185">
    <property type="entry name" value="DNA_pol_a/d/e_bsu"/>
</dbReference>
<keyword evidence="4" id="KW-0235">DNA replication</keyword>
<protein>
    <recommendedName>
        <fullName evidence="3">DNA polymerase delta subunit 2</fullName>
    </recommendedName>
</protein>
<evidence type="ECO:0000259" key="6">
    <source>
        <dbReference type="Pfam" id="PF04042"/>
    </source>
</evidence>
<evidence type="ECO:0000259" key="7">
    <source>
        <dbReference type="Pfam" id="PF18018"/>
    </source>
</evidence>
<organism evidence="8 9">
    <name type="scientific">Strigamia maritima</name>
    <name type="common">European centipede</name>
    <name type="synonym">Geophilus maritimus</name>
    <dbReference type="NCBI Taxonomy" id="126957"/>
    <lineage>
        <taxon>Eukaryota</taxon>
        <taxon>Metazoa</taxon>
        <taxon>Ecdysozoa</taxon>
        <taxon>Arthropoda</taxon>
        <taxon>Myriapoda</taxon>
        <taxon>Chilopoda</taxon>
        <taxon>Pleurostigmophora</taxon>
        <taxon>Geophilomorpha</taxon>
        <taxon>Linotaeniidae</taxon>
        <taxon>Strigamia</taxon>
    </lineage>
</organism>
<comment type="subcellular location">
    <subcellularLocation>
        <location evidence="1">Nucleus</location>
    </subcellularLocation>
</comment>
<dbReference type="FunFam" id="2.40.50.430:FF:000001">
    <property type="entry name" value="DNA polymerase delta subunit 2"/>
    <property type="match status" value="1"/>
</dbReference>
<dbReference type="GO" id="GO:1902969">
    <property type="term" value="P:mitotic DNA replication"/>
    <property type="evidence" value="ECO:0007669"/>
    <property type="project" value="UniProtKB-ARBA"/>
</dbReference>
<dbReference type="Pfam" id="PF04042">
    <property type="entry name" value="DNA_pol_E_B"/>
    <property type="match status" value="1"/>
</dbReference>
<dbReference type="OMA" id="HCILIGT"/>
<evidence type="ECO:0000313" key="8">
    <source>
        <dbReference type="EnsemblMetazoa" id="SMAR014210-PA"/>
    </source>
</evidence>
<dbReference type="EMBL" id="JH432018">
    <property type="status" value="NOT_ANNOTATED_CDS"/>
    <property type="molecule type" value="Genomic_DNA"/>
</dbReference>
<proteinExistence type="inferred from homology"/>
<evidence type="ECO:0000256" key="4">
    <source>
        <dbReference type="ARBA" id="ARBA00022705"/>
    </source>
</evidence>
<dbReference type="FunFam" id="3.60.21.50:FF:000002">
    <property type="entry name" value="DNA polymerase delta small subunit"/>
    <property type="match status" value="1"/>
</dbReference>
<dbReference type="eggNOG" id="KOG2732">
    <property type="taxonomic scope" value="Eukaryota"/>
</dbReference>
<dbReference type="Gene3D" id="2.40.50.430">
    <property type="match status" value="1"/>
</dbReference>
<evidence type="ECO:0000256" key="5">
    <source>
        <dbReference type="ARBA" id="ARBA00023242"/>
    </source>
</evidence>
<dbReference type="InterPro" id="IPR041863">
    <property type="entry name" value="PolD2_C"/>
</dbReference>
<dbReference type="STRING" id="126957.T1JK30"/>
<dbReference type="PhylomeDB" id="T1JK30"/>
<dbReference type="CDD" id="cd07387">
    <property type="entry name" value="MPP_PolD2_C"/>
    <property type="match status" value="1"/>
</dbReference>
<evidence type="ECO:0000256" key="2">
    <source>
        <dbReference type="ARBA" id="ARBA00006035"/>
    </source>
</evidence>
<dbReference type="GO" id="GO:0043625">
    <property type="term" value="C:delta DNA polymerase complex"/>
    <property type="evidence" value="ECO:0007669"/>
    <property type="project" value="TreeGrafter"/>
</dbReference>
<dbReference type="GO" id="GO:0003677">
    <property type="term" value="F:DNA binding"/>
    <property type="evidence" value="ECO:0007669"/>
    <property type="project" value="InterPro"/>
</dbReference>
<dbReference type="PANTHER" id="PTHR10416">
    <property type="entry name" value="DNA POLYMERASE DELTA SUBUNIT 2"/>
    <property type="match status" value="1"/>
</dbReference>
<evidence type="ECO:0000313" key="9">
    <source>
        <dbReference type="Proteomes" id="UP000014500"/>
    </source>
</evidence>
<dbReference type="InterPro" id="IPR040663">
    <property type="entry name" value="DNA_pol_D_N"/>
</dbReference>
<dbReference type="InterPro" id="IPR024826">
    <property type="entry name" value="DNA_pol_delta/II_ssu"/>
</dbReference>
<dbReference type="GO" id="GO:0006271">
    <property type="term" value="P:DNA strand elongation involved in DNA replication"/>
    <property type="evidence" value="ECO:0007669"/>
    <property type="project" value="TreeGrafter"/>
</dbReference>
<reference evidence="9" key="1">
    <citation type="submission" date="2011-05" db="EMBL/GenBank/DDBJ databases">
        <authorList>
            <person name="Richards S.R."/>
            <person name="Qu J."/>
            <person name="Jiang H."/>
            <person name="Jhangiani S.N."/>
            <person name="Agravi P."/>
            <person name="Goodspeed R."/>
            <person name="Gross S."/>
            <person name="Mandapat C."/>
            <person name="Jackson L."/>
            <person name="Mathew T."/>
            <person name="Pu L."/>
            <person name="Thornton R."/>
            <person name="Saada N."/>
            <person name="Wilczek-Boney K.B."/>
            <person name="Lee S."/>
            <person name="Kovar C."/>
            <person name="Wu Y."/>
            <person name="Scherer S.E."/>
            <person name="Worley K.C."/>
            <person name="Muzny D.M."/>
            <person name="Gibbs R."/>
        </authorList>
    </citation>
    <scope>NUCLEOTIDE SEQUENCE</scope>
    <source>
        <strain evidence="9">Brora</strain>
    </source>
</reference>
<name>T1JK30_STRMM</name>
<dbReference type="Proteomes" id="UP000014500">
    <property type="component" value="Unassembled WGS sequence"/>
</dbReference>
<evidence type="ECO:0000256" key="1">
    <source>
        <dbReference type="ARBA" id="ARBA00004123"/>
    </source>
</evidence>
<dbReference type="PANTHER" id="PTHR10416:SF0">
    <property type="entry name" value="DNA POLYMERASE DELTA SUBUNIT 2"/>
    <property type="match status" value="1"/>
</dbReference>
<dbReference type="Gene3D" id="3.60.21.50">
    <property type="match status" value="1"/>
</dbReference>
<keyword evidence="5" id="KW-0539">Nucleus</keyword>
<dbReference type="HOGENOM" id="CLU_021763_0_0_1"/>
<feature type="domain" description="DNA polymerase alpha/delta/epsilon subunit B" evidence="6">
    <location>
        <begin position="182"/>
        <end position="394"/>
    </location>
</feature>
<keyword evidence="9" id="KW-1185">Reference proteome</keyword>
<reference evidence="8" key="2">
    <citation type="submission" date="2015-02" db="UniProtKB">
        <authorList>
            <consortium name="EnsemblMetazoa"/>
        </authorList>
    </citation>
    <scope>IDENTIFICATION</scope>
</reference>
<accession>T1JK30</accession>